<evidence type="ECO:0000313" key="2">
    <source>
        <dbReference type="EMBL" id="AER49368.1"/>
    </source>
</evidence>
<evidence type="ECO:0000313" key="3">
    <source>
        <dbReference type="Proteomes" id="UP000005653"/>
    </source>
</evidence>
<protein>
    <submittedName>
        <fullName evidence="2">Uncharacterized protein</fullName>
    </submittedName>
</protein>
<sequence length="64" mass="7239">MTDEQRRHLEHVGQQLATARRDVRRAMEAAHRAATQYHAEGVTNTELAKALGVSRQAVTEWTRA</sequence>
<organism evidence="2 3">
    <name type="scientific">Mycobacterium phage Stinger</name>
    <dbReference type="NCBI Taxonomy" id="1089137"/>
    <lineage>
        <taxon>Viruses</taxon>
        <taxon>Duplodnaviria</taxon>
        <taxon>Heunggongvirae</taxon>
        <taxon>Uroviricota</taxon>
        <taxon>Caudoviricetes</taxon>
        <taxon>Bclasvirinae</taxon>
        <taxon>Coopervirus</taxon>
        <taxon>Coopervirus stinger</taxon>
    </lineage>
</organism>
<dbReference type="Gene3D" id="1.10.10.10">
    <property type="entry name" value="Winged helix-like DNA-binding domain superfamily/Winged helix DNA-binding domain"/>
    <property type="match status" value="1"/>
</dbReference>
<dbReference type="EMBL" id="JN699011">
    <property type="protein sequence ID" value="AER49368.1"/>
    <property type="molecule type" value="Genomic_DNA"/>
</dbReference>
<feature type="compositionally biased region" description="Basic and acidic residues" evidence="1">
    <location>
        <begin position="1"/>
        <end position="11"/>
    </location>
</feature>
<dbReference type="RefSeq" id="YP_009018468.1">
    <property type="nucleotide sequence ID" value="NC_023741.1"/>
</dbReference>
<dbReference type="InterPro" id="IPR036388">
    <property type="entry name" value="WH-like_DNA-bd_sf"/>
</dbReference>
<name>G8I9H4_9CAUD</name>
<keyword evidence="3" id="KW-1185">Reference proteome</keyword>
<gene>
    <name evidence="2" type="primary">53</name>
    <name evidence="2" type="ORF">STINGER_53</name>
</gene>
<reference evidence="2 3" key="1">
    <citation type="journal article" date="2012" name="J. Virol.">
        <title>Complete Genome Sequences of 138 Mycobacteriophages.</title>
        <authorList>
            <consortium name="the Science Education Alliance Phage Hunters Advancing Genomics and Evolutionary Science Program"/>
            <consortium name="the KwaZulu-Natal Research Institute for Tuberculosis and HIV Mycobacterial Genetics Course Students"/>
            <consortium name="the Phage Hunters Integrating Research and Education Program"/>
            <person name="Hatfull G.F."/>
        </authorList>
    </citation>
    <scope>NUCLEOTIDE SEQUENCE [LARGE SCALE GENOMIC DNA]</scope>
</reference>
<accession>G8I9H4</accession>
<dbReference type="Proteomes" id="UP000005653">
    <property type="component" value="Segment"/>
</dbReference>
<proteinExistence type="predicted"/>
<dbReference type="GeneID" id="18989850"/>
<feature type="region of interest" description="Disordered" evidence="1">
    <location>
        <begin position="1"/>
        <end position="20"/>
    </location>
</feature>
<evidence type="ECO:0000256" key="1">
    <source>
        <dbReference type="SAM" id="MobiDB-lite"/>
    </source>
</evidence>
<dbReference type="KEGG" id="vg:18989850"/>